<evidence type="ECO:0000256" key="1">
    <source>
        <dbReference type="SAM" id="MobiDB-lite"/>
    </source>
</evidence>
<evidence type="ECO:0000313" key="3">
    <source>
        <dbReference type="Proteomes" id="UP001054837"/>
    </source>
</evidence>
<proteinExistence type="predicted"/>
<comment type="caution">
    <text evidence="2">The sequence shown here is derived from an EMBL/GenBank/DDBJ whole genome shotgun (WGS) entry which is preliminary data.</text>
</comment>
<dbReference type="EMBL" id="BPLQ01010518">
    <property type="protein sequence ID" value="GIY51378.1"/>
    <property type="molecule type" value="Genomic_DNA"/>
</dbReference>
<gene>
    <name evidence="2" type="ORF">CDAR_69801</name>
</gene>
<dbReference type="Proteomes" id="UP001054837">
    <property type="component" value="Unassembled WGS sequence"/>
</dbReference>
<name>A0AAV4U0S1_9ARAC</name>
<keyword evidence="3" id="KW-1185">Reference proteome</keyword>
<sequence>MIAGVKGRLEGSCRRGYSTPGRKRKQESLSGGVERTRVPLPSSFPGQGHRHTLFARGGLFRILARPVFGCLGMLFLRGHHDEIDPSTFWTARVSGP</sequence>
<protein>
    <submittedName>
        <fullName evidence="2">Uncharacterized protein</fullName>
    </submittedName>
</protein>
<organism evidence="2 3">
    <name type="scientific">Caerostris darwini</name>
    <dbReference type="NCBI Taxonomy" id="1538125"/>
    <lineage>
        <taxon>Eukaryota</taxon>
        <taxon>Metazoa</taxon>
        <taxon>Ecdysozoa</taxon>
        <taxon>Arthropoda</taxon>
        <taxon>Chelicerata</taxon>
        <taxon>Arachnida</taxon>
        <taxon>Araneae</taxon>
        <taxon>Araneomorphae</taxon>
        <taxon>Entelegynae</taxon>
        <taxon>Araneoidea</taxon>
        <taxon>Araneidae</taxon>
        <taxon>Caerostris</taxon>
    </lineage>
</organism>
<dbReference type="AlphaFoldDB" id="A0AAV4U0S1"/>
<evidence type="ECO:0000313" key="2">
    <source>
        <dbReference type="EMBL" id="GIY51378.1"/>
    </source>
</evidence>
<accession>A0AAV4U0S1</accession>
<feature type="region of interest" description="Disordered" evidence="1">
    <location>
        <begin position="1"/>
        <end position="47"/>
    </location>
</feature>
<reference evidence="2 3" key="1">
    <citation type="submission" date="2021-06" db="EMBL/GenBank/DDBJ databases">
        <title>Caerostris darwini draft genome.</title>
        <authorList>
            <person name="Kono N."/>
            <person name="Arakawa K."/>
        </authorList>
    </citation>
    <scope>NUCLEOTIDE SEQUENCE [LARGE SCALE GENOMIC DNA]</scope>
</reference>